<keyword evidence="2" id="KW-1185">Reference proteome</keyword>
<sequence>MSARKTPPSRRQHVELGARLQGARDAVFAAVQLTSASYPVASRPAKAAVKALRVLDELRMALDDVSYQELRGDDWSPTIYYAANCEVRAAWLAANPVDDEPAPGGAQ</sequence>
<dbReference type="RefSeq" id="WP_259864107.1">
    <property type="nucleotide sequence ID" value="NZ_BAAAST010000073.1"/>
</dbReference>
<evidence type="ECO:0000313" key="2">
    <source>
        <dbReference type="Proteomes" id="UP001059617"/>
    </source>
</evidence>
<reference evidence="1" key="1">
    <citation type="submission" date="2021-04" db="EMBL/GenBank/DDBJ databases">
        <authorList>
            <person name="Hartkoorn R.C."/>
            <person name="Beaudoing E."/>
            <person name="Hot D."/>
        </authorList>
    </citation>
    <scope>NUCLEOTIDE SEQUENCE</scope>
    <source>
        <strain evidence="1">NRRL B-16292</strain>
    </source>
</reference>
<gene>
    <name evidence="1" type="ORF">Dfulv_16850</name>
</gene>
<dbReference type="Proteomes" id="UP001059617">
    <property type="component" value="Chromosome"/>
</dbReference>
<organism evidence="1 2">
    <name type="scientific">Dactylosporangium fulvum</name>
    <dbReference type="NCBI Taxonomy" id="53359"/>
    <lineage>
        <taxon>Bacteria</taxon>
        <taxon>Bacillati</taxon>
        <taxon>Actinomycetota</taxon>
        <taxon>Actinomycetes</taxon>
        <taxon>Micromonosporales</taxon>
        <taxon>Micromonosporaceae</taxon>
        <taxon>Dactylosporangium</taxon>
    </lineage>
</organism>
<dbReference type="EMBL" id="CP073720">
    <property type="protein sequence ID" value="UWP85816.1"/>
    <property type="molecule type" value="Genomic_DNA"/>
</dbReference>
<name>A0ABY5W9N9_9ACTN</name>
<accession>A0ABY5W9N9</accession>
<protein>
    <submittedName>
        <fullName evidence="1">Uncharacterized protein</fullName>
    </submittedName>
</protein>
<evidence type="ECO:0000313" key="1">
    <source>
        <dbReference type="EMBL" id="UWP85816.1"/>
    </source>
</evidence>
<proteinExistence type="predicted"/>
<reference evidence="1" key="2">
    <citation type="submission" date="2022-09" db="EMBL/GenBank/DDBJ databases">
        <title>Biosynthetic gene clusters of Dactylosporangioum fulvum.</title>
        <authorList>
            <person name="Caradec T."/>
        </authorList>
    </citation>
    <scope>NUCLEOTIDE SEQUENCE</scope>
    <source>
        <strain evidence="1">NRRL B-16292</strain>
    </source>
</reference>